<name>A0ABQ9I5I0_9NEOP</name>
<evidence type="ECO:0000313" key="2">
    <source>
        <dbReference type="EMBL" id="KAJ8891898.1"/>
    </source>
</evidence>
<proteinExistence type="predicted"/>
<dbReference type="Proteomes" id="UP001159363">
    <property type="component" value="Chromosome 2"/>
</dbReference>
<sequence>MKLHYIYTFELTAWKQCVCSVSLFKVSVQIVRYRQPHRWSSAEACWRRTRAKVSRAVSPSLVSRGVAYAIDLTWPRSRKSGCAMSGERGGHATGPSPYLSVGSGSVRRGAGQSQRRNEAGPRPAETTPSREHPNERSPRVPDCDRVILGGVVRHADLRTGRLQCHVHKVAYPPLHIATAIISHDYLLQAAKGSLLAVLPFGKYVTRRLLVNNSTKVLLTSDVISLAYVSAVRENPPTKGIVWHDSHVRQSGVTRPGIEPGSLRWEARQANRSVTVASSGDGREVGMGETEKSVRRGGVRGRLFHTGSRTWPITLQFQTVRRSRGYYFKRVDEEIEKDAPILNLHPGWYTSSYTRAYRKLYKNHLNKQAGGRPMDTARQGLVSRKSLYVSSGNRNFFMIRAKRYFGNCWKDEAVNVLDSRFNFRYVKANVDSGASQMDQCASREILRPAEVGASSKAARPEGDIVRRCPSEVIRIADSQVFIVCYGKCRDYRKECEIIQLVSHQGEPGSIPDRVTPGFLYAVLGPQMACSLNGNVKCTLANPGRVRATLQERGVVEVRPSNSRPTFGQGVDDQKTHPEVTSTRGTTCPWVAGLLVLIPIQAAIIHVRRRTRTTTYIHYTASGGPGGTSVRSDLSQWGGSTLVVKGRACMNRPQFPRYPKTAFLSAVRGGGAWPSNDREGAVLFMDRGSHPKKRFLTLRRVVLRSEDLEGAVLGRCGSTGWRGGGVAAKQVLQVLNRYQGAWSRALEATKLNSALEGDRASI</sequence>
<protein>
    <submittedName>
        <fullName evidence="2">Uncharacterized protein</fullName>
    </submittedName>
</protein>
<feature type="compositionally biased region" description="Basic and acidic residues" evidence="1">
    <location>
        <begin position="128"/>
        <end position="142"/>
    </location>
</feature>
<keyword evidence="3" id="KW-1185">Reference proteome</keyword>
<accession>A0ABQ9I5I0</accession>
<comment type="caution">
    <text evidence="2">The sequence shown here is derived from an EMBL/GenBank/DDBJ whole genome shotgun (WGS) entry which is preliminary data.</text>
</comment>
<gene>
    <name evidence="2" type="ORF">PR048_004454</name>
</gene>
<dbReference type="EMBL" id="JARBHB010000002">
    <property type="protein sequence ID" value="KAJ8891898.1"/>
    <property type="molecule type" value="Genomic_DNA"/>
</dbReference>
<organism evidence="2 3">
    <name type="scientific">Dryococelus australis</name>
    <dbReference type="NCBI Taxonomy" id="614101"/>
    <lineage>
        <taxon>Eukaryota</taxon>
        <taxon>Metazoa</taxon>
        <taxon>Ecdysozoa</taxon>
        <taxon>Arthropoda</taxon>
        <taxon>Hexapoda</taxon>
        <taxon>Insecta</taxon>
        <taxon>Pterygota</taxon>
        <taxon>Neoptera</taxon>
        <taxon>Polyneoptera</taxon>
        <taxon>Phasmatodea</taxon>
        <taxon>Verophasmatodea</taxon>
        <taxon>Anareolatae</taxon>
        <taxon>Phasmatidae</taxon>
        <taxon>Eurycanthinae</taxon>
        <taxon>Dryococelus</taxon>
    </lineage>
</organism>
<feature type="region of interest" description="Disordered" evidence="1">
    <location>
        <begin position="558"/>
        <end position="581"/>
    </location>
</feature>
<evidence type="ECO:0000313" key="3">
    <source>
        <dbReference type="Proteomes" id="UP001159363"/>
    </source>
</evidence>
<reference evidence="2 3" key="1">
    <citation type="submission" date="2023-02" db="EMBL/GenBank/DDBJ databases">
        <title>LHISI_Scaffold_Assembly.</title>
        <authorList>
            <person name="Stuart O.P."/>
            <person name="Cleave R."/>
            <person name="Magrath M.J.L."/>
            <person name="Mikheyev A.S."/>
        </authorList>
    </citation>
    <scope>NUCLEOTIDE SEQUENCE [LARGE SCALE GENOMIC DNA]</scope>
    <source>
        <strain evidence="2">Daus_M_001</strain>
        <tissue evidence="2">Leg muscle</tissue>
    </source>
</reference>
<feature type="region of interest" description="Disordered" evidence="1">
    <location>
        <begin position="81"/>
        <end position="142"/>
    </location>
</feature>
<evidence type="ECO:0000256" key="1">
    <source>
        <dbReference type="SAM" id="MobiDB-lite"/>
    </source>
</evidence>
<feature type="compositionally biased region" description="Low complexity" evidence="1">
    <location>
        <begin position="100"/>
        <end position="114"/>
    </location>
</feature>